<reference evidence="2 3" key="1">
    <citation type="journal article" date="2015" name="BMC Genomics">
        <title>The genome of the truffle-parasite Tolypocladium ophioglossoides and the evolution of antifungal peptaibiotics.</title>
        <authorList>
            <person name="Quandt C.A."/>
            <person name="Bushley K.E."/>
            <person name="Spatafora J.W."/>
        </authorList>
    </citation>
    <scope>NUCLEOTIDE SEQUENCE [LARGE SCALE GENOMIC DNA]</scope>
    <source>
        <strain evidence="2 3">CBS 100239</strain>
    </source>
</reference>
<evidence type="ECO:0000313" key="2">
    <source>
        <dbReference type="EMBL" id="KND91716.1"/>
    </source>
</evidence>
<keyword evidence="3" id="KW-1185">Reference proteome</keyword>
<comment type="caution">
    <text evidence="2">The sequence shown here is derived from an EMBL/GenBank/DDBJ whole genome shotgun (WGS) entry which is preliminary data.</text>
</comment>
<dbReference type="Proteomes" id="UP000036947">
    <property type="component" value="Unassembled WGS sequence"/>
</dbReference>
<accession>A0A0L0NCD4</accession>
<dbReference type="OrthoDB" id="4589291at2759"/>
<proteinExistence type="predicted"/>
<evidence type="ECO:0000256" key="1">
    <source>
        <dbReference type="SAM" id="MobiDB-lite"/>
    </source>
</evidence>
<name>A0A0L0NCD4_TOLOC</name>
<evidence type="ECO:0000313" key="3">
    <source>
        <dbReference type="Proteomes" id="UP000036947"/>
    </source>
</evidence>
<gene>
    <name evidence="2" type="ORF">TOPH_03819</name>
</gene>
<protein>
    <submittedName>
        <fullName evidence="2">Uncharacterized protein</fullName>
    </submittedName>
</protein>
<dbReference type="EMBL" id="LFRF01000008">
    <property type="protein sequence ID" value="KND91716.1"/>
    <property type="molecule type" value="Genomic_DNA"/>
</dbReference>
<dbReference type="AlphaFoldDB" id="A0A0L0NCD4"/>
<organism evidence="2 3">
    <name type="scientific">Tolypocladium ophioglossoides (strain CBS 100239)</name>
    <name type="common">Snaketongue truffleclub</name>
    <name type="synonym">Elaphocordyceps ophioglossoides</name>
    <dbReference type="NCBI Taxonomy" id="1163406"/>
    <lineage>
        <taxon>Eukaryota</taxon>
        <taxon>Fungi</taxon>
        <taxon>Dikarya</taxon>
        <taxon>Ascomycota</taxon>
        <taxon>Pezizomycotina</taxon>
        <taxon>Sordariomycetes</taxon>
        <taxon>Hypocreomycetidae</taxon>
        <taxon>Hypocreales</taxon>
        <taxon>Ophiocordycipitaceae</taxon>
        <taxon>Tolypocladium</taxon>
    </lineage>
</organism>
<feature type="compositionally biased region" description="Basic and acidic residues" evidence="1">
    <location>
        <begin position="1"/>
        <end position="11"/>
    </location>
</feature>
<sequence>MKLEESQKQRLPDLGQPDGAPPPYGLDTSPSLAVSDSDAEIDFDSKAILDKFPHELTFLFLPDVVDLEARLEVYAKDVPRLMEQGFYWTEANGRAIYYFDGINPGESFNAICDDRPLQGWWPWPKKSQG</sequence>
<feature type="region of interest" description="Disordered" evidence="1">
    <location>
        <begin position="1"/>
        <end position="31"/>
    </location>
</feature>